<keyword evidence="11" id="KW-1185">Reference proteome</keyword>
<dbReference type="GO" id="GO:0005764">
    <property type="term" value="C:lysosome"/>
    <property type="evidence" value="ECO:0007669"/>
    <property type="project" value="TreeGrafter"/>
</dbReference>
<evidence type="ECO:0000256" key="9">
    <source>
        <dbReference type="SAM" id="SignalP"/>
    </source>
</evidence>
<reference evidence="11" key="1">
    <citation type="submission" date="2020-01" db="EMBL/GenBank/DDBJ databases">
        <title>Draft genome sequence of the Termite Coptotermes fromosanus.</title>
        <authorList>
            <person name="Itakura S."/>
            <person name="Yosikawa Y."/>
            <person name="Umezawa K."/>
        </authorList>
    </citation>
    <scope>NUCLEOTIDE SEQUENCE [LARGE SCALE GENOMIC DNA]</scope>
</reference>
<protein>
    <recommendedName>
        <fullName evidence="12">SID1 transmembrane family member 1</fullName>
    </recommendedName>
</protein>
<comment type="caution">
    <text evidence="10">The sequence shown here is derived from an EMBL/GenBank/DDBJ whole genome shotgun (WGS) entry which is preliminary data.</text>
</comment>
<keyword evidence="7" id="KW-0325">Glycoprotein</keyword>
<feature type="chain" id="PRO_5026735780" description="SID1 transmembrane family member 1" evidence="9">
    <location>
        <begin position="22"/>
        <end position="710"/>
    </location>
</feature>
<dbReference type="EMBL" id="BLKM01000641">
    <property type="protein sequence ID" value="GFG36492.1"/>
    <property type="molecule type" value="Genomic_DNA"/>
</dbReference>
<evidence type="ECO:0000256" key="1">
    <source>
        <dbReference type="ARBA" id="ARBA00004141"/>
    </source>
</evidence>
<evidence type="ECO:0000256" key="7">
    <source>
        <dbReference type="ARBA" id="ARBA00023180"/>
    </source>
</evidence>
<evidence type="ECO:0000313" key="10">
    <source>
        <dbReference type="EMBL" id="GFG36492.1"/>
    </source>
</evidence>
<evidence type="ECO:0000256" key="2">
    <source>
        <dbReference type="ARBA" id="ARBA00006618"/>
    </source>
</evidence>
<keyword evidence="6 8" id="KW-0472">Membrane</keyword>
<dbReference type="AlphaFoldDB" id="A0A6L2PYY7"/>
<dbReference type="PANTHER" id="PTHR12185">
    <property type="entry name" value="SID1 TRANSMEMBRANE FAMILY MEMEBER"/>
    <property type="match status" value="1"/>
</dbReference>
<feature type="transmembrane region" description="Helical" evidence="8">
    <location>
        <begin position="487"/>
        <end position="505"/>
    </location>
</feature>
<evidence type="ECO:0000313" key="11">
    <source>
        <dbReference type="Proteomes" id="UP000502823"/>
    </source>
</evidence>
<organism evidence="10 11">
    <name type="scientific">Coptotermes formosanus</name>
    <name type="common">Formosan subterranean termite</name>
    <dbReference type="NCBI Taxonomy" id="36987"/>
    <lineage>
        <taxon>Eukaryota</taxon>
        <taxon>Metazoa</taxon>
        <taxon>Ecdysozoa</taxon>
        <taxon>Arthropoda</taxon>
        <taxon>Hexapoda</taxon>
        <taxon>Insecta</taxon>
        <taxon>Pterygota</taxon>
        <taxon>Neoptera</taxon>
        <taxon>Polyneoptera</taxon>
        <taxon>Dictyoptera</taxon>
        <taxon>Blattodea</taxon>
        <taxon>Blattoidea</taxon>
        <taxon>Termitoidae</taxon>
        <taxon>Rhinotermitidae</taxon>
        <taxon>Coptotermes</taxon>
    </lineage>
</organism>
<evidence type="ECO:0000256" key="3">
    <source>
        <dbReference type="ARBA" id="ARBA00022692"/>
    </source>
</evidence>
<keyword evidence="3 8" id="KW-0812">Transmembrane</keyword>
<gene>
    <name evidence="10" type="ORF">Cfor_11830</name>
</gene>
<comment type="subcellular location">
    <subcellularLocation>
        <location evidence="1">Membrane</location>
        <topology evidence="1">Multi-pass membrane protein</topology>
    </subcellularLocation>
</comment>
<proteinExistence type="inferred from homology"/>
<name>A0A6L2PYY7_COPFO</name>
<dbReference type="Proteomes" id="UP000502823">
    <property type="component" value="Unassembled WGS sequence"/>
</dbReference>
<evidence type="ECO:0000256" key="6">
    <source>
        <dbReference type="ARBA" id="ARBA00023136"/>
    </source>
</evidence>
<dbReference type="OrthoDB" id="416618at2759"/>
<comment type="similarity">
    <text evidence="2">Belongs to the SID1 family.</text>
</comment>
<feature type="transmembrane region" description="Helical" evidence="8">
    <location>
        <begin position="609"/>
        <end position="631"/>
    </location>
</feature>
<dbReference type="Pfam" id="PF13965">
    <property type="entry name" value="SID-1_RNA_chan"/>
    <property type="match status" value="1"/>
</dbReference>
<evidence type="ECO:0000256" key="4">
    <source>
        <dbReference type="ARBA" id="ARBA00022729"/>
    </source>
</evidence>
<feature type="transmembrane region" description="Helical" evidence="8">
    <location>
        <begin position="429"/>
        <end position="449"/>
    </location>
</feature>
<accession>A0A6L2PYY7</accession>
<evidence type="ECO:0008006" key="12">
    <source>
        <dbReference type="Google" id="ProtNLM"/>
    </source>
</evidence>
<dbReference type="PANTHER" id="PTHR12185:SF14">
    <property type="entry name" value="CHOLESTEROL UPTAKE PROTEIN 1"/>
    <property type="match status" value="1"/>
</dbReference>
<keyword evidence="4 9" id="KW-0732">Signal</keyword>
<feature type="transmembrane region" description="Helical" evidence="8">
    <location>
        <begin position="299"/>
        <end position="324"/>
    </location>
</feature>
<feature type="transmembrane region" description="Helical" evidence="8">
    <location>
        <begin position="526"/>
        <end position="547"/>
    </location>
</feature>
<feature type="signal peptide" evidence="9">
    <location>
        <begin position="1"/>
        <end position="21"/>
    </location>
</feature>
<dbReference type="GO" id="GO:0051033">
    <property type="term" value="F:RNA transmembrane transporter activity"/>
    <property type="evidence" value="ECO:0007669"/>
    <property type="project" value="TreeGrafter"/>
</dbReference>
<evidence type="ECO:0000256" key="8">
    <source>
        <dbReference type="SAM" id="Phobius"/>
    </source>
</evidence>
<sequence>MGGMDVFVLVTLWSTVAWSSGTPDGVHYSEKSSGVVYPNHLRLAQILPIVLNGSNDTWYSNEVNNTVEYIFQFTKLQVSERQPARIMVESNNSNRTYPVLVVVRQQKAVLSWQLPLVVESGTNLFEYAHTSRTLCPDNSSSSPNSNEVIVSVSTASPYNVTVSLCVSQETDFSIELSQERSIYVSPAAPRYYEFQFKDIETVLLRVESDDDICMTVSIQNMSCPVFDLERNVQFGGYWQTMNKRGGITLTKAAFPLGFYVVFVVKGDDWDCSGYYETVTVARNKSVKFSIEPSITYNSYIISTVSAVVVFAVFYIFSVVISVVYHIKQRGQRLLNGDPFDDASIQSPQSPVGLPSSYGQIQTPSASSDVTIPGSLFPRWHSDSSLDETDIDILQDADSDKDVFRTKTFLTVMDMARKDPRILRKKSQMYLWNLLTVAVFYSLPVVQLVFTYQLVLNQTGNQDLCYYNFLCAHPFGFLSDFNHVFSNIGYILLGLLFIGLTCRRDIMHRTSDVRLDKYYGIPQHYGLFYAMGAALMMEGVLSGCYHVCPNHSNFQFDTSFMYVISMMCMLKIYQTRHPDINASAYATFGVLAVVILIGMCGVLAGTLYFWIGFTVAHLVICLALSAQIYYMGRWKLDMGVFKRVFTVMYNDLRASPWQCIKPVYPNRMVLLILAVSPGTDPDAAAHIHSFVICFMGSSSVLLLQQVNIMGG</sequence>
<dbReference type="GO" id="GO:0005886">
    <property type="term" value="C:plasma membrane"/>
    <property type="evidence" value="ECO:0007669"/>
    <property type="project" value="TreeGrafter"/>
</dbReference>
<dbReference type="InterPro" id="IPR025958">
    <property type="entry name" value="SID1_TM_fam"/>
</dbReference>
<evidence type="ECO:0000256" key="5">
    <source>
        <dbReference type="ARBA" id="ARBA00022989"/>
    </source>
</evidence>
<keyword evidence="5 8" id="KW-1133">Transmembrane helix</keyword>
<dbReference type="InParanoid" id="A0A6L2PYY7"/>
<dbReference type="GO" id="GO:0003725">
    <property type="term" value="F:double-stranded RNA binding"/>
    <property type="evidence" value="ECO:0007669"/>
    <property type="project" value="TreeGrafter"/>
</dbReference>
<feature type="transmembrane region" description="Helical" evidence="8">
    <location>
        <begin position="584"/>
        <end position="603"/>
    </location>
</feature>